<evidence type="ECO:0000259" key="7">
    <source>
        <dbReference type="PROSITE" id="PS51778"/>
    </source>
</evidence>
<accession>A0A814LUU2</accession>
<dbReference type="GO" id="GO:0005886">
    <property type="term" value="C:plasma membrane"/>
    <property type="evidence" value="ECO:0007669"/>
    <property type="project" value="TreeGrafter"/>
</dbReference>
<dbReference type="PANTHER" id="PTHR23319">
    <property type="entry name" value="GRAM DOMAIN CONTAINING 1B, ISOFORM E"/>
    <property type="match status" value="1"/>
</dbReference>
<dbReference type="PANTHER" id="PTHR23319:SF4">
    <property type="entry name" value="GRAM DOMAIN CONTAINING 1B, ISOFORM E"/>
    <property type="match status" value="1"/>
</dbReference>
<dbReference type="InterPro" id="IPR011993">
    <property type="entry name" value="PH-like_dom_sf"/>
</dbReference>
<dbReference type="Gene3D" id="2.30.29.30">
    <property type="entry name" value="Pleckstrin-homology domain (PH domain)/Phosphotyrosine-binding domain (PTB)"/>
    <property type="match status" value="1"/>
</dbReference>
<feature type="domain" description="VASt" evidence="7">
    <location>
        <begin position="395"/>
        <end position="566"/>
    </location>
</feature>
<feature type="region of interest" description="Disordered" evidence="5">
    <location>
        <begin position="157"/>
        <end position="179"/>
    </location>
</feature>
<dbReference type="CDD" id="cd13220">
    <property type="entry name" value="PH-GRAM_GRAMDC"/>
    <property type="match status" value="1"/>
</dbReference>
<dbReference type="EMBL" id="CAJNOO010000954">
    <property type="protein sequence ID" value="CAF1068958.1"/>
    <property type="molecule type" value="Genomic_DNA"/>
</dbReference>
<feature type="transmembrane region" description="Helical" evidence="6">
    <location>
        <begin position="624"/>
        <end position="645"/>
    </location>
</feature>
<evidence type="ECO:0000313" key="8">
    <source>
        <dbReference type="EMBL" id="CAF1068958.1"/>
    </source>
</evidence>
<dbReference type="PROSITE" id="PS51778">
    <property type="entry name" value="VAST"/>
    <property type="match status" value="1"/>
</dbReference>
<feature type="compositionally biased region" description="Polar residues" evidence="5">
    <location>
        <begin position="364"/>
        <end position="380"/>
    </location>
</feature>
<dbReference type="GO" id="GO:0032366">
    <property type="term" value="P:intracellular sterol transport"/>
    <property type="evidence" value="ECO:0007669"/>
    <property type="project" value="TreeGrafter"/>
</dbReference>
<feature type="compositionally biased region" description="Basic and acidic residues" evidence="5">
    <location>
        <begin position="333"/>
        <end position="342"/>
    </location>
</feature>
<feature type="compositionally biased region" description="Polar residues" evidence="5">
    <location>
        <begin position="573"/>
        <end position="592"/>
    </location>
</feature>
<dbReference type="OrthoDB" id="2162691at2759"/>
<dbReference type="SMART" id="SM00568">
    <property type="entry name" value="GRAM"/>
    <property type="match status" value="1"/>
</dbReference>
<feature type="compositionally biased region" description="Polar residues" evidence="5">
    <location>
        <begin position="81"/>
        <end position="97"/>
    </location>
</feature>
<evidence type="ECO:0000256" key="6">
    <source>
        <dbReference type="SAM" id="Phobius"/>
    </source>
</evidence>
<dbReference type="InterPro" id="IPR004182">
    <property type="entry name" value="GRAM"/>
</dbReference>
<dbReference type="InterPro" id="IPR031968">
    <property type="entry name" value="VASt"/>
</dbReference>
<feature type="region of interest" description="Disordered" evidence="5">
    <location>
        <begin position="46"/>
        <end position="97"/>
    </location>
</feature>
<keyword evidence="3 6" id="KW-1133">Transmembrane helix</keyword>
<feature type="region of interest" description="Disordered" evidence="5">
    <location>
        <begin position="1"/>
        <end position="32"/>
    </location>
</feature>
<evidence type="ECO:0000256" key="4">
    <source>
        <dbReference type="ARBA" id="ARBA00023136"/>
    </source>
</evidence>
<evidence type="ECO:0000256" key="1">
    <source>
        <dbReference type="ARBA" id="ARBA00004167"/>
    </source>
</evidence>
<gene>
    <name evidence="8" type="ORF">RFH988_LOCUS17668</name>
</gene>
<evidence type="ECO:0000313" key="9">
    <source>
        <dbReference type="Proteomes" id="UP000663882"/>
    </source>
</evidence>
<comment type="subcellular location">
    <subcellularLocation>
        <location evidence="1">Membrane</location>
        <topology evidence="1">Single-pass membrane protein</topology>
    </subcellularLocation>
</comment>
<evidence type="ECO:0000256" key="5">
    <source>
        <dbReference type="SAM" id="MobiDB-lite"/>
    </source>
</evidence>
<dbReference type="GO" id="GO:0032934">
    <property type="term" value="F:sterol binding"/>
    <property type="evidence" value="ECO:0007669"/>
    <property type="project" value="TreeGrafter"/>
</dbReference>
<protein>
    <recommendedName>
        <fullName evidence="7">VASt domain-containing protein</fullName>
    </recommendedName>
</protein>
<feature type="region of interest" description="Disordered" evidence="5">
    <location>
        <begin position="324"/>
        <end position="380"/>
    </location>
</feature>
<sequence length="673" mass="78214">MSHNHLNEEVQGTGISNNDHTIRRRNSNNHLNLKPTTVIDHIKTKVKRRRASHNNTTETFDSPKDNNTKQINREQNKSEPKFTTITVHSQPNRSSQTLLNQYSDDTDENKFNETNNLSIEKNENNINVYDQIDKDANTNETVQWQIDQIEVDIDNHQRKTRTKSYPESISQSNTKKRHQTARCKNSQIHDEDLNNIFSDLPSNEQLIVAYPCAWRKDILMHGRMFLSVNYICFHTCFLKWKESLCIAYKDIVSVKRAKSAKVLPNAIKLRTKNHEQYYFASYIPRERIFITVFRLWQNALLEQPLNYEQLRAIIFADKTNIDASSEDSEGSIEGERNREYPPNRRRHPESVPSILPSHSKKSPAASTASDQEMISSSPNEQQINYPSICPCETHLAKTFGEQLLSFDIDTLFELTFGDNSFIRAYRDSQKLLEYTIGEWHINNETGKRERQVTYKTINHSFLGTNTISCNEKQIIEAEKPHLLYVIRTDVYNEGMKYTDAFYVSTQFCMLQRDAEHSSLRVSAEIKYIKNINVIAKSFIDKLSNASLEGGINNLICRLKTHQHKINNRESNRKQTTSILKQHQQQTKDSCTSQDEKKNDVILDSSLSSEDQIITNEQTITEKNLLFKIIFFFGIFLLILHTYLCYKLYSIDQALSTPNLTCLNQSYLKHICRQ</sequence>
<dbReference type="GO" id="GO:0140268">
    <property type="term" value="C:endoplasmic reticulum-plasma membrane contact site"/>
    <property type="evidence" value="ECO:0007669"/>
    <property type="project" value="TreeGrafter"/>
</dbReference>
<reference evidence="8" key="1">
    <citation type="submission" date="2021-02" db="EMBL/GenBank/DDBJ databases">
        <authorList>
            <person name="Nowell W R."/>
        </authorList>
    </citation>
    <scope>NUCLEOTIDE SEQUENCE</scope>
</reference>
<feature type="compositionally biased region" description="Polar residues" evidence="5">
    <location>
        <begin position="163"/>
        <end position="173"/>
    </location>
</feature>
<dbReference type="InterPro" id="IPR051482">
    <property type="entry name" value="Cholesterol_transport"/>
</dbReference>
<comment type="caution">
    <text evidence="8">The sequence shown here is derived from an EMBL/GenBank/DDBJ whole genome shotgun (WGS) entry which is preliminary data.</text>
</comment>
<keyword evidence="4 6" id="KW-0472">Membrane</keyword>
<dbReference type="AlphaFoldDB" id="A0A814LUU2"/>
<keyword evidence="2 6" id="KW-0812">Transmembrane</keyword>
<evidence type="ECO:0000256" key="3">
    <source>
        <dbReference type="ARBA" id="ARBA00022989"/>
    </source>
</evidence>
<dbReference type="Pfam" id="PF02893">
    <property type="entry name" value="GRAM"/>
    <property type="match status" value="1"/>
</dbReference>
<dbReference type="GO" id="GO:0120015">
    <property type="term" value="F:sterol transfer activity"/>
    <property type="evidence" value="ECO:0007669"/>
    <property type="project" value="TreeGrafter"/>
</dbReference>
<name>A0A814LUU2_9BILA</name>
<organism evidence="8 9">
    <name type="scientific">Rotaria sordida</name>
    <dbReference type="NCBI Taxonomy" id="392033"/>
    <lineage>
        <taxon>Eukaryota</taxon>
        <taxon>Metazoa</taxon>
        <taxon>Spiralia</taxon>
        <taxon>Gnathifera</taxon>
        <taxon>Rotifera</taxon>
        <taxon>Eurotatoria</taxon>
        <taxon>Bdelloidea</taxon>
        <taxon>Philodinida</taxon>
        <taxon>Philodinidae</taxon>
        <taxon>Rotaria</taxon>
    </lineage>
</organism>
<evidence type="ECO:0000256" key="2">
    <source>
        <dbReference type="ARBA" id="ARBA00022692"/>
    </source>
</evidence>
<dbReference type="Pfam" id="PF16016">
    <property type="entry name" value="VASt"/>
    <property type="match status" value="1"/>
</dbReference>
<feature type="region of interest" description="Disordered" evidence="5">
    <location>
        <begin position="566"/>
        <end position="595"/>
    </location>
</feature>
<proteinExistence type="predicted"/>
<dbReference type="GO" id="GO:0005789">
    <property type="term" value="C:endoplasmic reticulum membrane"/>
    <property type="evidence" value="ECO:0007669"/>
    <property type="project" value="UniProtKB-ARBA"/>
</dbReference>
<dbReference type="Proteomes" id="UP000663882">
    <property type="component" value="Unassembled WGS sequence"/>
</dbReference>
<feature type="compositionally biased region" description="Basic and acidic residues" evidence="5">
    <location>
        <begin position="61"/>
        <end position="80"/>
    </location>
</feature>